<dbReference type="Gene3D" id="1.10.10.10">
    <property type="entry name" value="Winged helix-like DNA-binding domain superfamily/Winged helix DNA-binding domain"/>
    <property type="match status" value="1"/>
</dbReference>
<dbReference type="EMBL" id="OW970315">
    <property type="protein sequence ID" value="CAH6320573.1"/>
    <property type="molecule type" value="Genomic_DNA"/>
</dbReference>
<name>A0AAN2FEH1_ENTAG</name>
<keyword evidence="1" id="KW-0238">DNA-binding</keyword>
<dbReference type="InterPro" id="IPR016032">
    <property type="entry name" value="Sig_transdc_resp-reg_C-effctor"/>
</dbReference>
<dbReference type="PRINTS" id="PR00038">
    <property type="entry name" value="HTHLUXR"/>
</dbReference>
<dbReference type="InterPro" id="IPR036388">
    <property type="entry name" value="WH-like_DNA-bd_sf"/>
</dbReference>
<gene>
    <name evidence="3" type="ORF">DAPPPG734_15855</name>
</gene>
<dbReference type="GO" id="GO:0006355">
    <property type="term" value="P:regulation of DNA-templated transcription"/>
    <property type="evidence" value="ECO:0007669"/>
    <property type="project" value="InterPro"/>
</dbReference>
<dbReference type="CDD" id="cd06170">
    <property type="entry name" value="LuxR_C_like"/>
    <property type="match status" value="1"/>
</dbReference>
<dbReference type="AlphaFoldDB" id="A0AAN2FEH1"/>
<protein>
    <submittedName>
        <fullName evidence="3">Helix-turn-helix transcriptional regulator</fullName>
    </submittedName>
</protein>
<dbReference type="PROSITE" id="PS00622">
    <property type="entry name" value="HTH_LUXR_1"/>
    <property type="match status" value="1"/>
</dbReference>
<dbReference type="GO" id="GO:0003677">
    <property type="term" value="F:DNA binding"/>
    <property type="evidence" value="ECO:0007669"/>
    <property type="project" value="UniProtKB-KW"/>
</dbReference>
<dbReference type="Pfam" id="PF00196">
    <property type="entry name" value="GerE"/>
    <property type="match status" value="1"/>
</dbReference>
<reference evidence="3" key="1">
    <citation type="submission" date="2022-05" db="EMBL/GenBank/DDBJ databases">
        <authorList>
            <person name="Pothier F. J."/>
        </authorList>
    </citation>
    <scope>NUCLEOTIDE SEQUENCE</scope>
    <source>
        <strain evidence="3">DAPP-PG734</strain>
    </source>
</reference>
<dbReference type="InterPro" id="IPR000792">
    <property type="entry name" value="Tscrpt_reg_LuxR_C"/>
</dbReference>
<proteinExistence type="predicted"/>
<dbReference type="PROSITE" id="PS50043">
    <property type="entry name" value="HTH_LUXR_2"/>
    <property type="match status" value="1"/>
</dbReference>
<evidence type="ECO:0000313" key="3">
    <source>
        <dbReference type="EMBL" id="CAH6320573.1"/>
    </source>
</evidence>
<sequence>MLNILLVDYDFYHRKGLSTLIYNQLAKKGKERVCFLLPSQNDNQGVVDIIFRNDMVTIYIEDKNKRCTTAETLEQSPGKITIHVPFTLRNQPLNVVSQKIKKIVEIASSDYRELANKEDVCWRLGLKQHTQLSDTENHVMVMIGHGYDSNHISKIMKRSKKTISTHYRNASRKIGMSNRAEFYRFASFIASCRREERNTICL</sequence>
<dbReference type="RefSeq" id="WP_031590410.1">
    <property type="nucleotide sequence ID" value="NZ_JNVA01000002.1"/>
</dbReference>
<accession>A0AAN2FEH1</accession>
<dbReference type="SUPFAM" id="SSF46894">
    <property type="entry name" value="C-terminal effector domain of the bipartite response regulators"/>
    <property type="match status" value="1"/>
</dbReference>
<evidence type="ECO:0000313" key="4">
    <source>
        <dbReference type="Proteomes" id="UP001158961"/>
    </source>
</evidence>
<dbReference type="SMART" id="SM00421">
    <property type="entry name" value="HTH_LUXR"/>
    <property type="match status" value="1"/>
</dbReference>
<feature type="domain" description="HTH luxR-type" evidence="2">
    <location>
        <begin position="125"/>
        <end position="190"/>
    </location>
</feature>
<evidence type="ECO:0000256" key="1">
    <source>
        <dbReference type="ARBA" id="ARBA00023125"/>
    </source>
</evidence>
<dbReference type="Proteomes" id="UP001158961">
    <property type="component" value="Chromosome"/>
</dbReference>
<evidence type="ECO:0000259" key="2">
    <source>
        <dbReference type="PROSITE" id="PS50043"/>
    </source>
</evidence>
<organism evidence="3 4">
    <name type="scientific">Enterobacter agglomerans</name>
    <name type="common">Erwinia herbicola</name>
    <name type="synonym">Pantoea agglomerans</name>
    <dbReference type="NCBI Taxonomy" id="549"/>
    <lineage>
        <taxon>Bacteria</taxon>
        <taxon>Pseudomonadati</taxon>
        <taxon>Pseudomonadota</taxon>
        <taxon>Gammaproteobacteria</taxon>
        <taxon>Enterobacterales</taxon>
        <taxon>Erwiniaceae</taxon>
        <taxon>Pantoea</taxon>
        <taxon>Pantoea agglomerans group</taxon>
    </lineage>
</organism>